<dbReference type="Gene3D" id="3.40.140.10">
    <property type="entry name" value="Cytidine Deaminase, domain 2"/>
    <property type="match status" value="1"/>
</dbReference>
<comment type="caution">
    <text evidence="3">Lacks conserved residue(s) required for the propagation of feature annotation.</text>
</comment>
<dbReference type="STRING" id="1216006.VA7868_01882"/>
<organism evidence="4 5">
    <name type="scientific">Vibrio aerogenes CECT 7868</name>
    <dbReference type="NCBI Taxonomy" id="1216006"/>
    <lineage>
        <taxon>Bacteria</taxon>
        <taxon>Pseudomonadati</taxon>
        <taxon>Pseudomonadota</taxon>
        <taxon>Gammaproteobacteria</taxon>
        <taxon>Vibrionales</taxon>
        <taxon>Vibrionaceae</taxon>
        <taxon>Vibrio</taxon>
    </lineage>
</organism>
<evidence type="ECO:0000313" key="4">
    <source>
        <dbReference type="EMBL" id="SHI13400.1"/>
    </source>
</evidence>
<protein>
    <recommendedName>
        <fullName evidence="3">Sulfur carrier protein FdhD</fullName>
    </recommendedName>
</protein>
<comment type="function">
    <text evidence="3">Required for formate dehydrogenase (FDH) activity. Acts as a sulfur carrier protein that transfers sulfur from IscS to the molybdenum cofactor prior to its insertion into FDH.</text>
</comment>
<keyword evidence="5" id="KW-1185">Reference proteome</keyword>
<comment type="similarity">
    <text evidence="3">Belongs to the FdhD family.</text>
</comment>
<feature type="active site" description="Cysteine persulfide intermediate" evidence="3">
    <location>
        <position position="118"/>
    </location>
</feature>
<keyword evidence="2 3" id="KW-0501">Molybdenum cofactor biosynthesis</keyword>
<dbReference type="Proteomes" id="UP000184608">
    <property type="component" value="Unassembled WGS sequence"/>
</dbReference>
<dbReference type="GO" id="GO:0097163">
    <property type="term" value="F:sulfur carrier activity"/>
    <property type="evidence" value="ECO:0007669"/>
    <property type="project" value="UniProtKB-UniRule"/>
</dbReference>
<dbReference type="PANTHER" id="PTHR30592">
    <property type="entry name" value="FORMATE DEHYDROGENASE"/>
    <property type="match status" value="1"/>
</dbReference>
<comment type="subcellular location">
    <subcellularLocation>
        <location evidence="3">Cytoplasm</location>
    </subcellularLocation>
</comment>
<evidence type="ECO:0000256" key="2">
    <source>
        <dbReference type="ARBA" id="ARBA00023150"/>
    </source>
</evidence>
<dbReference type="EMBL" id="FQXZ01000015">
    <property type="protein sequence ID" value="SHI13400.1"/>
    <property type="molecule type" value="Genomic_DNA"/>
</dbReference>
<dbReference type="GO" id="GO:0006777">
    <property type="term" value="P:Mo-molybdopterin cofactor biosynthetic process"/>
    <property type="evidence" value="ECO:0007669"/>
    <property type="project" value="UniProtKB-UniRule"/>
</dbReference>
<keyword evidence="1 3" id="KW-0963">Cytoplasm</keyword>
<dbReference type="GO" id="GO:0005737">
    <property type="term" value="C:cytoplasm"/>
    <property type="evidence" value="ECO:0007669"/>
    <property type="project" value="UniProtKB-SubCell"/>
</dbReference>
<dbReference type="Pfam" id="PF02634">
    <property type="entry name" value="FdhD-NarQ"/>
    <property type="match status" value="1"/>
</dbReference>
<dbReference type="HAMAP" id="MF_00187">
    <property type="entry name" value="FdhD"/>
    <property type="match status" value="1"/>
</dbReference>
<dbReference type="InterPro" id="IPR016193">
    <property type="entry name" value="Cytidine_deaminase-like"/>
</dbReference>
<dbReference type="NCBIfam" id="TIGR00129">
    <property type="entry name" value="fdhD_narQ"/>
    <property type="match status" value="1"/>
</dbReference>
<dbReference type="PIRSF" id="PIRSF015626">
    <property type="entry name" value="FdhD"/>
    <property type="match status" value="1"/>
</dbReference>
<accession>A0A1M5YN80</accession>
<dbReference type="RefSeq" id="WP_073603560.1">
    <property type="nucleotide sequence ID" value="NZ_FQXZ01000015.1"/>
</dbReference>
<dbReference type="PANTHER" id="PTHR30592:SF1">
    <property type="entry name" value="SULFUR CARRIER PROTEIN FDHD"/>
    <property type="match status" value="1"/>
</dbReference>
<reference evidence="4 5" key="1">
    <citation type="submission" date="2016-11" db="EMBL/GenBank/DDBJ databases">
        <authorList>
            <person name="Jaros S."/>
            <person name="Januszkiewicz K."/>
            <person name="Wedrychowicz H."/>
        </authorList>
    </citation>
    <scope>NUCLEOTIDE SEQUENCE [LARGE SCALE GENOMIC DNA]</scope>
    <source>
        <strain evidence="4 5">CECT 7868</strain>
    </source>
</reference>
<dbReference type="InterPro" id="IPR003786">
    <property type="entry name" value="FdhD"/>
</dbReference>
<dbReference type="GO" id="GO:0016783">
    <property type="term" value="F:sulfurtransferase activity"/>
    <property type="evidence" value="ECO:0007669"/>
    <property type="project" value="InterPro"/>
</dbReference>
<proteinExistence type="inferred from homology"/>
<sequence>MCRADGKFGTNSASKKQIIRYKQGAFQKNAEDVVVQEVPVALEYNGIAYTVMMCTPIDLEFFAVGFSVTEGIIDHDRDIHNIEIQEDAEGITLSVEIANRCISRLKEKRRSLMGVTGCGICGAEQLNGVRRCVTPVADSTRFDIEKLDPVLIQLNEKQSLNQQTGASHAAAYIDVDGNIQAVFEDVGRHIALDKLIGWILRHHCSQGAVLVTSRASFEMVQKVAVCGIEILLAVSAATHMAIELAERMNITLCGYCRPGKANIYTHGSRITDNHVVNH</sequence>
<gene>
    <name evidence="3" type="primary">fdhD</name>
    <name evidence="4" type="ORF">VA7868_01882</name>
</gene>
<evidence type="ECO:0000313" key="5">
    <source>
        <dbReference type="Proteomes" id="UP000184608"/>
    </source>
</evidence>
<dbReference type="SUPFAM" id="SSF53927">
    <property type="entry name" value="Cytidine deaminase-like"/>
    <property type="match status" value="1"/>
</dbReference>
<dbReference type="OrthoDB" id="3197277at2"/>
<dbReference type="AlphaFoldDB" id="A0A1M5YN80"/>
<evidence type="ECO:0000256" key="3">
    <source>
        <dbReference type="HAMAP-Rule" id="MF_00187"/>
    </source>
</evidence>
<dbReference type="Gene3D" id="3.10.20.10">
    <property type="match status" value="1"/>
</dbReference>
<evidence type="ECO:0000256" key="1">
    <source>
        <dbReference type="ARBA" id="ARBA00022490"/>
    </source>
</evidence>
<name>A0A1M5YN80_9VIBR</name>